<dbReference type="OrthoDB" id="3369756at2"/>
<evidence type="ECO:0000313" key="3">
    <source>
        <dbReference type="Proteomes" id="UP000279306"/>
    </source>
</evidence>
<evidence type="ECO:0000256" key="1">
    <source>
        <dbReference type="ARBA" id="ARBA00022679"/>
    </source>
</evidence>
<dbReference type="PANTHER" id="PTHR13707">
    <property type="entry name" value="KETOACID-COENZYME A TRANSFERASE"/>
    <property type="match status" value="1"/>
</dbReference>
<dbReference type="NCBIfam" id="TIGR02429">
    <property type="entry name" value="pcaI_scoA_fam"/>
    <property type="match status" value="1"/>
</dbReference>
<dbReference type="PANTHER" id="PTHR13707:SF60">
    <property type="entry name" value="ACETATE COA-TRANSFERASE SUBUNIT ALPHA"/>
    <property type="match status" value="1"/>
</dbReference>
<dbReference type="Pfam" id="PF01144">
    <property type="entry name" value="CoA_trans"/>
    <property type="match status" value="1"/>
</dbReference>
<dbReference type="Proteomes" id="UP000279306">
    <property type="component" value="Chromosome"/>
</dbReference>
<dbReference type="KEGG" id="mauu:NCTC10437_01564"/>
<dbReference type="InterPro" id="IPR004165">
    <property type="entry name" value="CoA_trans_fam_I"/>
</dbReference>
<proteinExistence type="predicted"/>
<dbReference type="RefSeq" id="WP_048630423.1">
    <property type="nucleotide sequence ID" value="NZ_CVQQ01000001.1"/>
</dbReference>
<reference evidence="2 3" key="1">
    <citation type="submission" date="2018-12" db="EMBL/GenBank/DDBJ databases">
        <authorList>
            <consortium name="Pathogen Informatics"/>
        </authorList>
    </citation>
    <scope>NUCLEOTIDE SEQUENCE [LARGE SCALE GENOMIC DNA]</scope>
    <source>
        <strain evidence="2 3">NCTC10437</strain>
    </source>
</reference>
<dbReference type="Gene3D" id="3.40.1080.10">
    <property type="entry name" value="Glutaconate Coenzyme A-transferase"/>
    <property type="match status" value="1"/>
</dbReference>
<dbReference type="GO" id="GO:0008260">
    <property type="term" value="F:succinyl-CoA:3-oxo-acid CoA-transferase activity"/>
    <property type="evidence" value="ECO:0007669"/>
    <property type="project" value="UniProtKB-EC"/>
</dbReference>
<dbReference type="EC" id="2.8.3.5" evidence="2"/>
<keyword evidence="1 2" id="KW-0808">Transferase</keyword>
<sequence length="259" mass="27747">MDKTISDAALAICAIHSGSSIAVGGFGMCGVPLVLINALRAAGVDKLEIVSNNCGAQGWGLAKLLADRRIRRVIASFFGTNEDFARQYLDGHLEVEITPQGTLAERLRAGGAGIPAFFTPTGVGTVVAEGGMPWRYRRDGSVAVASPAKEVRSFDIDGGVASFVLERAIRTDFALVRAMRGDRHGNLIFHGTAMNFNPLCAMAGRITIAEVEDLCEPGELAPDEIHLPGVYVDHVVELTPEQAAEKPVEFRMIREEMIA</sequence>
<dbReference type="SMART" id="SM00882">
    <property type="entry name" value="CoA_trans"/>
    <property type="match status" value="1"/>
</dbReference>
<dbReference type="InterPro" id="IPR037171">
    <property type="entry name" value="NagB/RpiA_transferase-like"/>
</dbReference>
<dbReference type="InterPro" id="IPR012792">
    <property type="entry name" value="3-oxoacid_CoA-transf_A"/>
</dbReference>
<keyword evidence="3" id="KW-1185">Reference proteome</keyword>
<name>A0A448IJP1_MYCAU</name>
<dbReference type="STRING" id="1791.GCA_001049355_00517"/>
<dbReference type="SUPFAM" id="SSF100950">
    <property type="entry name" value="NagB/RpiA/CoA transferase-like"/>
    <property type="match status" value="1"/>
</dbReference>
<protein>
    <submittedName>
        <fullName evidence="2">3-oxoacid CoA-transferase, A subunit</fullName>
        <ecNumber evidence="2">2.8.3.5</ecNumber>
    </submittedName>
</protein>
<gene>
    <name evidence="2" type="primary">scoA</name>
    <name evidence="2" type="ORF">NCTC10437_01564</name>
</gene>
<organism evidence="2 3">
    <name type="scientific">Mycolicibacterium aurum</name>
    <name type="common">Mycobacterium aurum</name>
    <dbReference type="NCBI Taxonomy" id="1791"/>
    <lineage>
        <taxon>Bacteria</taxon>
        <taxon>Bacillati</taxon>
        <taxon>Actinomycetota</taxon>
        <taxon>Actinomycetes</taxon>
        <taxon>Mycobacteriales</taxon>
        <taxon>Mycobacteriaceae</taxon>
        <taxon>Mycolicibacterium</taxon>
    </lineage>
</organism>
<accession>A0A448IJP1</accession>
<evidence type="ECO:0000313" key="2">
    <source>
        <dbReference type="EMBL" id="VEG52646.1"/>
    </source>
</evidence>
<dbReference type="EMBL" id="LR134356">
    <property type="protein sequence ID" value="VEG52646.1"/>
    <property type="molecule type" value="Genomic_DNA"/>
</dbReference>
<dbReference type="AlphaFoldDB" id="A0A448IJP1"/>